<proteinExistence type="inferred from homology"/>
<evidence type="ECO:0000256" key="3">
    <source>
        <dbReference type="SAM" id="MobiDB-lite"/>
    </source>
</evidence>
<sequence>MSVSSTEGIGGYGVTGTATSGATGATGPSKAADKDMFLQLMVAQMKYQDPLNPTDSSQFLAQTAQFTALEKMQDVADQTAMMLSTQLAFGASSLIGQTVRWYDATGAEQSGVVQGTTYLASGPVLSVDGKSVAVTDVISVGTAPTIQAPTTSGGGTYVPPSGTPSTTARTA</sequence>
<evidence type="ECO:0000256" key="1">
    <source>
        <dbReference type="ARBA" id="ARBA00010577"/>
    </source>
</evidence>
<dbReference type="RefSeq" id="WP_179727720.1">
    <property type="nucleotide sequence ID" value="NZ_BAABEF010000001.1"/>
</dbReference>
<keyword evidence="4" id="KW-0969">Cilium</keyword>
<gene>
    <name evidence="4" type="ORF">BJ958_003012</name>
</gene>
<feature type="region of interest" description="Disordered" evidence="3">
    <location>
        <begin position="148"/>
        <end position="171"/>
    </location>
</feature>
<dbReference type="InterPro" id="IPR005648">
    <property type="entry name" value="FlgD"/>
</dbReference>
<evidence type="ECO:0000256" key="2">
    <source>
        <dbReference type="ARBA" id="ARBA00022795"/>
    </source>
</evidence>
<keyword evidence="4" id="KW-0966">Cell projection</keyword>
<name>A0A852RQE4_9ACTN</name>
<protein>
    <submittedName>
        <fullName evidence="4">Flagellar basal-body rod modification protein FlgD</fullName>
    </submittedName>
</protein>
<keyword evidence="4" id="KW-0282">Flagellum</keyword>
<dbReference type="Proteomes" id="UP000582231">
    <property type="component" value="Unassembled WGS sequence"/>
</dbReference>
<comment type="similarity">
    <text evidence="1">Belongs to the FlgD family.</text>
</comment>
<keyword evidence="2" id="KW-1005">Bacterial flagellum biogenesis</keyword>
<dbReference type="AlphaFoldDB" id="A0A852RQE4"/>
<dbReference type="EMBL" id="JACCBF010000001">
    <property type="protein sequence ID" value="NYD31466.1"/>
    <property type="molecule type" value="Genomic_DNA"/>
</dbReference>
<evidence type="ECO:0000313" key="4">
    <source>
        <dbReference type="EMBL" id="NYD31466.1"/>
    </source>
</evidence>
<comment type="caution">
    <text evidence="4">The sequence shown here is derived from an EMBL/GenBank/DDBJ whole genome shotgun (WGS) entry which is preliminary data.</text>
</comment>
<accession>A0A852RQE4</accession>
<keyword evidence="5" id="KW-1185">Reference proteome</keyword>
<dbReference type="Pfam" id="PF03963">
    <property type="entry name" value="FlgD"/>
    <property type="match status" value="1"/>
</dbReference>
<dbReference type="GO" id="GO:0044781">
    <property type="term" value="P:bacterial-type flagellum organization"/>
    <property type="evidence" value="ECO:0007669"/>
    <property type="project" value="UniProtKB-KW"/>
</dbReference>
<evidence type="ECO:0000313" key="5">
    <source>
        <dbReference type="Proteomes" id="UP000582231"/>
    </source>
</evidence>
<reference evidence="4 5" key="1">
    <citation type="submission" date="2020-07" db="EMBL/GenBank/DDBJ databases">
        <title>Sequencing the genomes of 1000 actinobacteria strains.</title>
        <authorList>
            <person name="Klenk H.-P."/>
        </authorList>
    </citation>
    <scope>NUCLEOTIDE SEQUENCE [LARGE SCALE GENOMIC DNA]</scope>
    <source>
        <strain evidence="4 5">DSM 19082</strain>
    </source>
</reference>
<organism evidence="4 5">
    <name type="scientific">Nocardioides kongjuensis</name>
    <dbReference type="NCBI Taxonomy" id="349522"/>
    <lineage>
        <taxon>Bacteria</taxon>
        <taxon>Bacillati</taxon>
        <taxon>Actinomycetota</taxon>
        <taxon>Actinomycetes</taxon>
        <taxon>Propionibacteriales</taxon>
        <taxon>Nocardioidaceae</taxon>
        <taxon>Nocardioides</taxon>
    </lineage>
</organism>